<sequence>MGVDGDEEREARPTMAEVSHANPRTGSTLGEIFRRGPVVADGGTEDRPTSDDDAPTDDRPTSDDDASTDDRSMVNVDHTARRGDGRAIDRVWSRGNTEGNR</sequence>
<dbReference type="OrthoDB" id="306312at2157"/>
<evidence type="ECO:0000256" key="1">
    <source>
        <dbReference type="SAM" id="MobiDB-lite"/>
    </source>
</evidence>
<dbReference type="InterPro" id="IPR058742">
    <property type="entry name" value="DUF7989"/>
</dbReference>
<gene>
    <name evidence="2" type="ORF">SAMN06264855_10881</name>
</gene>
<dbReference type="AlphaFoldDB" id="A0A238WKG4"/>
<proteinExistence type="predicted"/>
<dbReference type="EMBL" id="FZNQ01000008">
    <property type="protein sequence ID" value="SNR46831.1"/>
    <property type="molecule type" value="Genomic_DNA"/>
</dbReference>
<dbReference type="RefSeq" id="WP_089384758.1">
    <property type="nucleotide sequence ID" value="NZ_FZNQ01000008.1"/>
</dbReference>
<reference evidence="2 3" key="1">
    <citation type="submission" date="2017-06" db="EMBL/GenBank/DDBJ databases">
        <authorList>
            <person name="Kim H.J."/>
            <person name="Triplett B.A."/>
        </authorList>
    </citation>
    <scope>NUCLEOTIDE SEQUENCE [LARGE SCALE GENOMIC DNA]</scope>
    <source>
        <strain evidence="2 3">DSM 8800</strain>
    </source>
</reference>
<accession>A0A238WKG4</accession>
<keyword evidence="3" id="KW-1185">Reference proteome</keyword>
<feature type="region of interest" description="Disordered" evidence="1">
    <location>
        <begin position="1"/>
        <end position="101"/>
    </location>
</feature>
<protein>
    <submittedName>
        <fullName evidence="2">Uncharacterized protein</fullName>
    </submittedName>
</protein>
<feature type="compositionally biased region" description="Basic and acidic residues" evidence="1">
    <location>
        <begin position="44"/>
        <end position="92"/>
    </location>
</feature>
<evidence type="ECO:0000313" key="2">
    <source>
        <dbReference type="EMBL" id="SNR46831.1"/>
    </source>
</evidence>
<organism evidence="2 3">
    <name type="scientific">Halorubrum vacuolatum</name>
    <name type="common">Natronobacterium vacuolatum</name>
    <dbReference type="NCBI Taxonomy" id="63740"/>
    <lineage>
        <taxon>Archaea</taxon>
        <taxon>Methanobacteriati</taxon>
        <taxon>Methanobacteriota</taxon>
        <taxon>Stenosarchaea group</taxon>
        <taxon>Halobacteria</taxon>
        <taxon>Halobacteriales</taxon>
        <taxon>Haloferacaceae</taxon>
        <taxon>Halorubrum</taxon>
    </lineage>
</organism>
<name>A0A238WKG4_HALVU</name>
<dbReference type="Proteomes" id="UP000198397">
    <property type="component" value="Unassembled WGS sequence"/>
</dbReference>
<dbReference type="Pfam" id="PF25951">
    <property type="entry name" value="DUF7989"/>
    <property type="match status" value="1"/>
</dbReference>
<evidence type="ECO:0000313" key="3">
    <source>
        <dbReference type="Proteomes" id="UP000198397"/>
    </source>
</evidence>